<keyword evidence="11" id="KW-1185">Reference proteome</keyword>
<protein>
    <submittedName>
        <fullName evidence="12">Uncharacterized protein LOC131800494</fullName>
    </submittedName>
</protein>
<feature type="domain" description="Kinesin motor" evidence="10">
    <location>
        <begin position="540"/>
        <end position="865"/>
    </location>
</feature>
<keyword evidence="3" id="KW-0963">Cytoplasm</keyword>
<dbReference type="Gene3D" id="1.10.150.280">
    <property type="entry name" value="AF1531-like domain"/>
    <property type="match status" value="1"/>
</dbReference>
<keyword evidence="5 8" id="KW-0067">ATP-binding</keyword>
<dbReference type="PANTHER" id="PTHR47969">
    <property type="entry name" value="CHROMOSOME-ASSOCIATED KINESIN KIF4A-RELATED"/>
    <property type="match status" value="1"/>
</dbReference>
<feature type="compositionally biased region" description="Polar residues" evidence="9">
    <location>
        <begin position="22"/>
        <end position="37"/>
    </location>
</feature>
<feature type="region of interest" description="Disordered" evidence="9">
    <location>
        <begin position="1"/>
        <end position="41"/>
    </location>
</feature>
<dbReference type="PRINTS" id="PR00380">
    <property type="entry name" value="KINESINHEAVY"/>
</dbReference>
<comment type="subcellular location">
    <subcellularLocation>
        <location evidence="1">Cytoplasm</location>
        <location evidence="1">Cytoskeleton</location>
    </subcellularLocation>
</comment>
<keyword evidence="4 8" id="KW-0547">Nucleotide-binding</keyword>
<dbReference type="Gene3D" id="3.40.850.10">
    <property type="entry name" value="Kinesin motor domain"/>
    <property type="match status" value="1"/>
</dbReference>
<name>A0ABM3VBK5_MUSDO</name>
<dbReference type="RefSeq" id="XP_058983179.1">
    <property type="nucleotide sequence ID" value="XM_059127196.1"/>
</dbReference>
<sequence length="1327" mass="149766">MPADSISRMDSNGSNDNEKNIPPQNILGTSPGTSSLRSRTDSECSDKLARFVLPSMDGSPPKVMTLDEVTNVVKNIQNMELAHEIALNPEFKLQPYEPPENSLEKRIKDCMHKAFWDLLREQLNSDPPSYDYAIQLLSEIKECFPQILTQNNKLILDQINDILDESVIRQQAEKGVLDFQSYANFIIKIMGKSCAPARDDDIKKLTQIEDVVDMFKGILDTMALMKLDMANFLLDFSRNAIMANSVEYEKQKFNEYLEYYKFGFPATENWLQRNLTQTSNGTLITADQAMSNAYMELMDWKEDVDFPEILSTDKERILKLGQRAKRLCVGASLIAICSAVPVISQRSENRIELAKQFEILLHSITNEKEISVAIDNIWEQIKTVINKYLKKESQSTMDTDALDMLQTQIKQIANRDAPVRQLMWKRLQTYFRLALRSKGGLPPPPPGYVDFKDELEFYTTALKRVIAYNHSVFGEYFLQILTQRQTEPNNETVCASEGASSEAEMLPSQQYLPDTDLRADDCRGKKCVEGKMSNASDNCAVKIAVRERPVRQSLINSKESSVIGYHPNPNILIVEERPFTFDYVLSPEVTQTQVFEDLIKPLVKKLKLGFNCTALAYGQTGTGKSYTMGLDSTNFEGEHIGVVPRVLKEIFSAETQDKDNTENEPVFKREISASFIEIYNEKVYDLLAENSSEPIIAKGFRYTGGSRKPLTDINECHAILTQGSKNRHVRPTKMNSQSSRSHAIFTIHLRCILRNTNGEESIISSCMNLVDLAGSEGVRRTGHQGVAMSEGVNINQGLLSIGKVLQAMTMGSKVIPYRDSVLSSVLQDSLNLNSYLTLLACISPHREDLSETLSTLRFAQNAKQLKNTPQINSIIADIKKNAKIKQTPYKIKPLQNNIANRATPLKRTYSAINGMPVKSVIKSNTFCTPKKQRAEVNRCNQTEITSSKRPKLSNVAMNLPNMAQLESTHNRESLFNRSSDSNGSLLSLNISSSTAVDGLVNNNHNKGNTNFSPVIRKYMTELESGLEKKFIDILQRNLHALMPPQTPAAATMAPHQTPLTQNMRQEIKSIMKEVLQDSPIKANAKCQLFNTSEDMFKVPEVPQGVLHPPKTSSPNMKSDERVSFTETFFAGVNTSDKKDLNKSIRRSRRISERFGIAHSVIENEFQIPSEPINESSNNTSYLRRSSRRSVLQRYAEKRNNGRLTTHKELDEIPAKSETSTKTPNNKKANKRLKDNNNSLISQICNSSSTSTNAKSRLSKHRKGVLELLNKGSLKEIQILPMIGQKKAFQIITQRTLHGKFKTWHQVEKLPVWRGNEWQRFSEANCLV</sequence>
<accession>A0ABM3VBK5</accession>
<dbReference type="InterPro" id="IPR001752">
    <property type="entry name" value="Kinesin_motor_dom"/>
</dbReference>
<evidence type="ECO:0000256" key="1">
    <source>
        <dbReference type="ARBA" id="ARBA00004245"/>
    </source>
</evidence>
<comment type="similarity">
    <text evidence="8">Belongs to the TRAFAC class myosin-kinesin ATPase superfamily. Kinesin family.</text>
</comment>
<dbReference type="InterPro" id="IPR027640">
    <property type="entry name" value="Kinesin-like_fam"/>
</dbReference>
<feature type="compositionally biased region" description="Polar residues" evidence="9">
    <location>
        <begin position="1216"/>
        <end position="1226"/>
    </location>
</feature>
<keyword evidence="6" id="KW-0175">Coiled coil</keyword>
<feature type="compositionally biased region" description="Basic and acidic residues" evidence="9">
    <location>
        <begin position="1195"/>
        <end position="1214"/>
    </location>
</feature>
<dbReference type="Pfam" id="PF05794">
    <property type="entry name" value="Tcp11"/>
    <property type="match status" value="1"/>
</dbReference>
<feature type="region of interest" description="Disordered" evidence="9">
    <location>
        <begin position="1195"/>
        <end position="1257"/>
    </location>
</feature>
<dbReference type="CDD" id="cd00106">
    <property type="entry name" value="KISc"/>
    <property type="match status" value="1"/>
</dbReference>
<evidence type="ECO:0000256" key="6">
    <source>
        <dbReference type="ARBA" id="ARBA00023054"/>
    </source>
</evidence>
<dbReference type="SMART" id="SM00129">
    <property type="entry name" value="KISc"/>
    <property type="match status" value="1"/>
</dbReference>
<evidence type="ECO:0000256" key="8">
    <source>
        <dbReference type="PROSITE-ProRule" id="PRU00283"/>
    </source>
</evidence>
<evidence type="ECO:0000256" key="9">
    <source>
        <dbReference type="SAM" id="MobiDB-lite"/>
    </source>
</evidence>
<feature type="region of interest" description="Disordered" evidence="9">
    <location>
        <begin position="1170"/>
        <end position="1189"/>
    </location>
</feature>
<dbReference type="InterPro" id="IPR027417">
    <property type="entry name" value="P-loop_NTPase"/>
</dbReference>
<evidence type="ECO:0000256" key="2">
    <source>
        <dbReference type="ARBA" id="ARBA00010954"/>
    </source>
</evidence>
<dbReference type="GeneID" id="131800494"/>
<feature type="compositionally biased region" description="Low complexity" evidence="9">
    <location>
        <begin position="1175"/>
        <end position="1189"/>
    </location>
</feature>
<feature type="binding site" evidence="8">
    <location>
        <begin position="618"/>
        <end position="625"/>
    </location>
    <ligand>
        <name>ATP</name>
        <dbReference type="ChEBI" id="CHEBI:30616"/>
    </ligand>
</feature>
<gene>
    <name evidence="12" type="primary">LOC131800494</name>
</gene>
<organism evidence="11 12">
    <name type="scientific">Musca domestica</name>
    <name type="common">House fly</name>
    <dbReference type="NCBI Taxonomy" id="7370"/>
    <lineage>
        <taxon>Eukaryota</taxon>
        <taxon>Metazoa</taxon>
        <taxon>Ecdysozoa</taxon>
        <taxon>Arthropoda</taxon>
        <taxon>Hexapoda</taxon>
        <taxon>Insecta</taxon>
        <taxon>Pterygota</taxon>
        <taxon>Neoptera</taxon>
        <taxon>Endopterygota</taxon>
        <taxon>Diptera</taxon>
        <taxon>Brachycera</taxon>
        <taxon>Muscomorpha</taxon>
        <taxon>Muscoidea</taxon>
        <taxon>Muscidae</taxon>
        <taxon>Musca</taxon>
    </lineage>
</organism>
<reference evidence="12" key="1">
    <citation type="submission" date="2025-08" db="UniProtKB">
        <authorList>
            <consortium name="RefSeq"/>
        </authorList>
    </citation>
    <scope>IDENTIFICATION</scope>
    <source>
        <strain evidence="12">Aabys</strain>
        <tissue evidence="12">Whole body</tissue>
    </source>
</reference>
<dbReference type="Proteomes" id="UP001652621">
    <property type="component" value="Unplaced"/>
</dbReference>
<dbReference type="Pfam" id="PF00225">
    <property type="entry name" value="Kinesin"/>
    <property type="match status" value="1"/>
</dbReference>
<evidence type="ECO:0000313" key="12">
    <source>
        <dbReference type="RefSeq" id="XP_058983179.1"/>
    </source>
</evidence>
<evidence type="ECO:0000256" key="7">
    <source>
        <dbReference type="ARBA" id="ARBA00023212"/>
    </source>
</evidence>
<dbReference type="InterPro" id="IPR008862">
    <property type="entry name" value="Tcp11"/>
</dbReference>
<dbReference type="PANTHER" id="PTHR47969:SF15">
    <property type="entry name" value="CHROMOSOME-ASSOCIATED KINESIN KIF4A-RELATED"/>
    <property type="match status" value="1"/>
</dbReference>
<dbReference type="PROSITE" id="PS50067">
    <property type="entry name" value="KINESIN_MOTOR_2"/>
    <property type="match status" value="1"/>
</dbReference>
<proteinExistence type="inferred from homology"/>
<dbReference type="InterPro" id="IPR010994">
    <property type="entry name" value="RuvA_2-like"/>
</dbReference>
<keyword evidence="7" id="KW-0206">Cytoskeleton</keyword>
<feature type="compositionally biased region" description="Polar residues" evidence="9">
    <location>
        <begin position="1235"/>
        <end position="1255"/>
    </location>
</feature>
<keyword evidence="8" id="KW-0505">Motor protein</keyword>
<evidence type="ECO:0000259" key="10">
    <source>
        <dbReference type="PROSITE" id="PS50067"/>
    </source>
</evidence>
<dbReference type="InterPro" id="IPR036961">
    <property type="entry name" value="Kinesin_motor_dom_sf"/>
</dbReference>
<evidence type="ECO:0000256" key="5">
    <source>
        <dbReference type="ARBA" id="ARBA00022840"/>
    </source>
</evidence>
<dbReference type="SUPFAM" id="SSF47781">
    <property type="entry name" value="RuvA domain 2-like"/>
    <property type="match status" value="1"/>
</dbReference>
<evidence type="ECO:0000313" key="11">
    <source>
        <dbReference type="Proteomes" id="UP001652621"/>
    </source>
</evidence>
<comment type="similarity">
    <text evidence="2">Belongs to the TCP11 family.</text>
</comment>
<dbReference type="SUPFAM" id="SSF52540">
    <property type="entry name" value="P-loop containing nucleoside triphosphate hydrolases"/>
    <property type="match status" value="1"/>
</dbReference>
<evidence type="ECO:0000256" key="3">
    <source>
        <dbReference type="ARBA" id="ARBA00022490"/>
    </source>
</evidence>
<evidence type="ECO:0000256" key="4">
    <source>
        <dbReference type="ARBA" id="ARBA00022741"/>
    </source>
</evidence>